<dbReference type="Proteomes" id="UP001194468">
    <property type="component" value="Unassembled WGS sequence"/>
</dbReference>
<evidence type="ECO:0000313" key="1">
    <source>
        <dbReference type="EMBL" id="KAF8434996.1"/>
    </source>
</evidence>
<keyword evidence="2" id="KW-1185">Reference proteome</keyword>
<protein>
    <submittedName>
        <fullName evidence="1">Uncharacterized protein</fullName>
    </submittedName>
</protein>
<name>A0AAD4GC97_BOLED</name>
<reference evidence="1" key="2">
    <citation type="journal article" date="2020" name="Nat. Commun.">
        <title>Large-scale genome sequencing of mycorrhizal fungi provides insights into the early evolution of symbiotic traits.</title>
        <authorList>
            <person name="Miyauchi S."/>
            <person name="Kiss E."/>
            <person name="Kuo A."/>
            <person name="Drula E."/>
            <person name="Kohler A."/>
            <person name="Sanchez-Garcia M."/>
            <person name="Morin E."/>
            <person name="Andreopoulos B."/>
            <person name="Barry K.W."/>
            <person name="Bonito G."/>
            <person name="Buee M."/>
            <person name="Carver A."/>
            <person name="Chen C."/>
            <person name="Cichocki N."/>
            <person name="Clum A."/>
            <person name="Culley D."/>
            <person name="Crous P.W."/>
            <person name="Fauchery L."/>
            <person name="Girlanda M."/>
            <person name="Hayes R.D."/>
            <person name="Keri Z."/>
            <person name="LaButti K."/>
            <person name="Lipzen A."/>
            <person name="Lombard V."/>
            <person name="Magnuson J."/>
            <person name="Maillard F."/>
            <person name="Murat C."/>
            <person name="Nolan M."/>
            <person name="Ohm R.A."/>
            <person name="Pangilinan J."/>
            <person name="Pereira M.F."/>
            <person name="Perotto S."/>
            <person name="Peter M."/>
            <person name="Pfister S."/>
            <person name="Riley R."/>
            <person name="Sitrit Y."/>
            <person name="Stielow J.B."/>
            <person name="Szollosi G."/>
            <person name="Zifcakova L."/>
            <person name="Stursova M."/>
            <person name="Spatafora J.W."/>
            <person name="Tedersoo L."/>
            <person name="Vaario L.M."/>
            <person name="Yamada A."/>
            <person name="Yan M."/>
            <person name="Wang P."/>
            <person name="Xu J."/>
            <person name="Bruns T."/>
            <person name="Baldrian P."/>
            <person name="Vilgalys R."/>
            <person name="Dunand C."/>
            <person name="Henrissat B."/>
            <person name="Grigoriev I.V."/>
            <person name="Hibbett D."/>
            <person name="Nagy L.G."/>
            <person name="Martin F.M."/>
        </authorList>
    </citation>
    <scope>NUCLEOTIDE SEQUENCE</scope>
    <source>
        <strain evidence="1">BED1</strain>
    </source>
</reference>
<organism evidence="1 2">
    <name type="scientific">Boletus edulis BED1</name>
    <dbReference type="NCBI Taxonomy" id="1328754"/>
    <lineage>
        <taxon>Eukaryota</taxon>
        <taxon>Fungi</taxon>
        <taxon>Dikarya</taxon>
        <taxon>Basidiomycota</taxon>
        <taxon>Agaricomycotina</taxon>
        <taxon>Agaricomycetes</taxon>
        <taxon>Agaricomycetidae</taxon>
        <taxon>Boletales</taxon>
        <taxon>Boletineae</taxon>
        <taxon>Boletaceae</taxon>
        <taxon>Boletoideae</taxon>
        <taxon>Boletus</taxon>
    </lineage>
</organism>
<comment type="caution">
    <text evidence="1">The sequence shown here is derived from an EMBL/GenBank/DDBJ whole genome shotgun (WGS) entry which is preliminary data.</text>
</comment>
<sequence>MLASMGGWIADEKRRLGTSGMSGASAVERGRIEHGGQTVEMHCEIINLAQGREDEDYVARRHAVDFALPLLNNAKCAALWVEALRRKIEPDGRGSRLMGYQEWNVPSEVKSWGGRHELVAG</sequence>
<evidence type="ECO:0000313" key="2">
    <source>
        <dbReference type="Proteomes" id="UP001194468"/>
    </source>
</evidence>
<gene>
    <name evidence="1" type="ORF">L210DRAFT_988086</name>
</gene>
<reference evidence="1" key="1">
    <citation type="submission" date="2019-10" db="EMBL/GenBank/DDBJ databases">
        <authorList>
            <consortium name="DOE Joint Genome Institute"/>
            <person name="Kuo A."/>
            <person name="Miyauchi S."/>
            <person name="Kiss E."/>
            <person name="Drula E."/>
            <person name="Kohler A."/>
            <person name="Sanchez-Garcia M."/>
            <person name="Andreopoulos B."/>
            <person name="Barry K.W."/>
            <person name="Bonito G."/>
            <person name="Buee M."/>
            <person name="Carver A."/>
            <person name="Chen C."/>
            <person name="Cichocki N."/>
            <person name="Clum A."/>
            <person name="Culley D."/>
            <person name="Crous P.W."/>
            <person name="Fauchery L."/>
            <person name="Girlanda M."/>
            <person name="Hayes R."/>
            <person name="Keri Z."/>
            <person name="LaButti K."/>
            <person name="Lipzen A."/>
            <person name="Lombard V."/>
            <person name="Magnuson J."/>
            <person name="Maillard F."/>
            <person name="Morin E."/>
            <person name="Murat C."/>
            <person name="Nolan M."/>
            <person name="Ohm R."/>
            <person name="Pangilinan J."/>
            <person name="Pereira M."/>
            <person name="Perotto S."/>
            <person name="Peter M."/>
            <person name="Riley R."/>
            <person name="Sitrit Y."/>
            <person name="Stielow B."/>
            <person name="Szollosi G."/>
            <person name="Zifcakova L."/>
            <person name="Stursova M."/>
            <person name="Spatafora J.W."/>
            <person name="Tedersoo L."/>
            <person name="Vaario L.-M."/>
            <person name="Yamada A."/>
            <person name="Yan M."/>
            <person name="Wang P."/>
            <person name="Xu J."/>
            <person name="Bruns T."/>
            <person name="Baldrian P."/>
            <person name="Vilgalys R."/>
            <person name="Henrissat B."/>
            <person name="Grigoriev I.V."/>
            <person name="Hibbett D."/>
            <person name="Nagy L.G."/>
            <person name="Martin F.M."/>
        </authorList>
    </citation>
    <scope>NUCLEOTIDE SEQUENCE</scope>
    <source>
        <strain evidence="1">BED1</strain>
    </source>
</reference>
<proteinExistence type="predicted"/>
<dbReference type="EMBL" id="WHUW01000026">
    <property type="protein sequence ID" value="KAF8434996.1"/>
    <property type="molecule type" value="Genomic_DNA"/>
</dbReference>
<accession>A0AAD4GC97</accession>
<dbReference type="Gene3D" id="3.40.50.1380">
    <property type="entry name" value="Methylglyoxal synthase-like domain"/>
    <property type="match status" value="1"/>
</dbReference>
<dbReference type="InterPro" id="IPR036914">
    <property type="entry name" value="MGS-like_dom_sf"/>
</dbReference>
<dbReference type="AlphaFoldDB" id="A0AAD4GC97"/>